<evidence type="ECO:0000259" key="3">
    <source>
        <dbReference type="PROSITE" id="PS50832"/>
    </source>
</evidence>
<dbReference type="HAMAP" id="MF_00216">
    <property type="entry name" value="aIF_1A"/>
    <property type="match status" value="1"/>
</dbReference>
<dbReference type="EMBL" id="JAOAOG010000168">
    <property type="protein sequence ID" value="KAJ6243350.1"/>
    <property type="molecule type" value="Genomic_DNA"/>
</dbReference>
<evidence type="ECO:0000256" key="1">
    <source>
        <dbReference type="PROSITE-ProRule" id="PRU00181"/>
    </source>
</evidence>
<evidence type="ECO:0000313" key="6">
    <source>
        <dbReference type="EMBL" id="KAJ6230402.1"/>
    </source>
</evidence>
<feature type="domain" description="S1-like" evidence="3">
    <location>
        <begin position="21"/>
        <end position="95"/>
    </location>
</feature>
<dbReference type="InterPro" id="IPR012340">
    <property type="entry name" value="NA-bd_OB-fold"/>
</dbReference>
<dbReference type="SUPFAM" id="SSF50249">
    <property type="entry name" value="Nucleic acid-binding proteins"/>
    <property type="match status" value="1"/>
</dbReference>
<dbReference type="InterPro" id="IPR001253">
    <property type="entry name" value="TIF_eIF-1A"/>
</dbReference>
<dbReference type="Proteomes" id="UP001146793">
    <property type="component" value="Unassembled WGS sequence"/>
</dbReference>
<evidence type="ECO:0000313" key="9">
    <source>
        <dbReference type="Proteomes" id="UP001150062"/>
    </source>
</evidence>
<dbReference type="AlphaFoldDB" id="A0AAV7YKD7"/>
<dbReference type="GO" id="GO:0003743">
    <property type="term" value="F:translation initiation factor activity"/>
    <property type="evidence" value="ECO:0007669"/>
    <property type="project" value="UniProtKB-UniRule"/>
</dbReference>
<dbReference type="GO" id="GO:0003723">
    <property type="term" value="F:RNA binding"/>
    <property type="evidence" value="ECO:0007669"/>
    <property type="project" value="InterPro"/>
</dbReference>
<evidence type="ECO:0000313" key="7">
    <source>
        <dbReference type="EMBL" id="KAJ6243350.1"/>
    </source>
</evidence>
<dbReference type="PROSITE" id="PS50832">
    <property type="entry name" value="S1_IF1_TYPE"/>
    <property type="match status" value="1"/>
</dbReference>
<reference evidence="4" key="2">
    <citation type="submission" date="2022-08" db="EMBL/GenBank/DDBJ databases">
        <title>Novel sulphate-reducing endosymbionts in the free-living metamonad Anaeramoeba.</title>
        <authorList>
            <person name="Jerlstrom-Hultqvist J."/>
            <person name="Cepicka I."/>
            <person name="Gallot-Lavallee L."/>
            <person name="Salas-Leiva D."/>
            <person name="Curtis B.A."/>
            <person name="Zahonova K."/>
            <person name="Pipaliya S."/>
            <person name="Dacks J."/>
            <person name="Roger A.J."/>
        </authorList>
    </citation>
    <scope>NUCLEOTIDE SEQUENCE</scope>
    <source>
        <strain evidence="4">Busselton2</strain>
    </source>
</reference>
<feature type="region of interest" description="Disordered" evidence="2">
    <location>
        <begin position="113"/>
        <end position="143"/>
    </location>
</feature>
<reference evidence="6" key="1">
    <citation type="submission" date="2022-08" db="EMBL/GenBank/DDBJ databases">
        <title>Novel sulfate-reducing endosymbionts in the free-living metamonad Anaeramoeba.</title>
        <authorList>
            <person name="Jerlstrom-Hultqvist J."/>
            <person name="Cepicka I."/>
            <person name="Gallot-Lavallee L."/>
            <person name="Salas-Leiva D."/>
            <person name="Curtis B.A."/>
            <person name="Zahonova K."/>
            <person name="Pipaliya S."/>
            <person name="Dacks J."/>
            <person name="Roger A.J."/>
        </authorList>
    </citation>
    <scope>NUCLEOTIDE SEQUENCE</scope>
    <source>
        <strain evidence="6">Schooner1</strain>
    </source>
</reference>
<dbReference type="Pfam" id="PF01176">
    <property type="entry name" value="eIF-1a"/>
    <property type="match status" value="1"/>
</dbReference>
<comment type="caution">
    <text evidence="4">The sequence shown here is derived from an EMBL/GenBank/DDBJ whole genome shotgun (WGS) entry which is preliminary data.</text>
</comment>
<evidence type="ECO:0000313" key="5">
    <source>
        <dbReference type="EMBL" id="KAJ3435631.1"/>
    </source>
</evidence>
<proteinExistence type="inferred from homology"/>
<dbReference type="InterPro" id="IPR006196">
    <property type="entry name" value="RNA-binding_domain_S1_IF1"/>
</dbReference>
<feature type="compositionally biased region" description="Basic and acidic residues" evidence="2">
    <location>
        <begin position="128"/>
        <end position="143"/>
    </location>
</feature>
<name>A0AAV7YKD7_9EUKA</name>
<dbReference type="SMART" id="SM00652">
    <property type="entry name" value="eIF1a"/>
    <property type="match status" value="1"/>
</dbReference>
<dbReference type="PANTHER" id="PTHR21668">
    <property type="entry name" value="EIF-1A"/>
    <property type="match status" value="1"/>
</dbReference>
<dbReference type="EMBL" id="JANTQA010000038">
    <property type="protein sequence ID" value="KAJ3435631.1"/>
    <property type="molecule type" value="Genomic_DNA"/>
</dbReference>
<keyword evidence="1" id="KW-0648">Protein biosynthesis</keyword>
<evidence type="ECO:0000313" key="4">
    <source>
        <dbReference type="EMBL" id="KAJ3428043.1"/>
    </source>
</evidence>
<evidence type="ECO:0000256" key="2">
    <source>
        <dbReference type="SAM" id="MobiDB-lite"/>
    </source>
</evidence>
<organism evidence="4 8">
    <name type="scientific">Anaeramoeba flamelloides</name>
    <dbReference type="NCBI Taxonomy" id="1746091"/>
    <lineage>
        <taxon>Eukaryota</taxon>
        <taxon>Metamonada</taxon>
        <taxon>Anaeramoebidae</taxon>
        <taxon>Anaeramoeba</taxon>
    </lineage>
</organism>
<dbReference type="Gene3D" id="2.40.50.140">
    <property type="entry name" value="Nucleic acid-binding proteins"/>
    <property type="match status" value="1"/>
</dbReference>
<evidence type="ECO:0000313" key="8">
    <source>
        <dbReference type="Proteomes" id="UP001146793"/>
    </source>
</evidence>
<gene>
    <name evidence="5" type="ORF">M0812_19373</name>
    <name evidence="4" type="ORF">M0812_25675</name>
    <name evidence="6" type="ORF">M0813_07041</name>
    <name evidence="7" type="ORF">M0813_21787</name>
</gene>
<accession>A0AAV7YKD7</accession>
<keyword evidence="9" id="KW-1185">Reference proteome</keyword>
<dbReference type="Proteomes" id="UP001150062">
    <property type="component" value="Unassembled WGS sequence"/>
</dbReference>
<sequence length="143" mass="16477">MSNRRGKGGKKRQRGKKNFVRKRQLVEAGEGQVYAIIEKVLGDCRLKVNCFDGITREAHIRGKLRRRVWMGVGDYVLVEVREYQPTKSDVLVKYTDDEVRELKQKGEIPVKKNKGFSFQKSSGEENENEKSSSDSEEIDINKI</sequence>
<dbReference type="EMBL" id="JANTQA010000060">
    <property type="protein sequence ID" value="KAJ3428043.1"/>
    <property type="molecule type" value="Genomic_DNA"/>
</dbReference>
<dbReference type="EMBL" id="JAOAOG010000313">
    <property type="protein sequence ID" value="KAJ6230402.1"/>
    <property type="molecule type" value="Genomic_DNA"/>
</dbReference>
<keyword evidence="1 4" id="KW-0396">Initiation factor</keyword>
<dbReference type="CDD" id="cd05793">
    <property type="entry name" value="S1_IF1A"/>
    <property type="match status" value="1"/>
</dbReference>
<protein>
    <submittedName>
        <fullName evidence="4 6">Eukaryotic translation initiation factor 1a</fullName>
    </submittedName>
</protein>